<dbReference type="Gene3D" id="3.40.30.10">
    <property type="entry name" value="Glutaredoxin"/>
    <property type="match status" value="1"/>
</dbReference>
<organism evidence="2 3">
    <name type="scientific">Methanosarcina mazei SarPi</name>
    <dbReference type="NCBI Taxonomy" id="1434115"/>
    <lineage>
        <taxon>Archaea</taxon>
        <taxon>Methanobacteriati</taxon>
        <taxon>Methanobacteriota</taxon>
        <taxon>Stenosarchaea group</taxon>
        <taxon>Methanomicrobia</taxon>
        <taxon>Methanosarcinales</taxon>
        <taxon>Methanosarcinaceae</taxon>
        <taxon>Methanosarcina</taxon>
    </lineage>
</organism>
<dbReference type="SMART" id="SM01248">
    <property type="entry name" value="KaiB"/>
    <property type="match status" value="1"/>
</dbReference>
<evidence type="ECO:0000259" key="1">
    <source>
        <dbReference type="SMART" id="SM01248"/>
    </source>
</evidence>
<accession>A0A0E3LRK9</accession>
<dbReference type="InterPro" id="IPR011649">
    <property type="entry name" value="KaiB_domain"/>
</dbReference>
<feature type="domain" description="KaiB" evidence="1">
    <location>
        <begin position="35"/>
        <end position="116"/>
    </location>
</feature>
<sequence length="124" mass="13958">MSDTEEARKSDVKDSTAAFEEALAKGEDNNIYVLRLYVAGMGPKSIQAINNIKHIFEEYAPGKYELEVIDIYQHPVFARDEQIVAAPTLIKELPPPLRKLIGSMSDTERVLMGMDLKSKKDKEC</sequence>
<dbReference type="PATRIC" id="fig|1434115.4.peg.257"/>
<dbReference type="HOGENOM" id="CLU_144073_1_0_2"/>
<dbReference type="Proteomes" id="UP000033116">
    <property type="component" value="Chromosome"/>
</dbReference>
<dbReference type="PANTHER" id="PTHR41709:SF2">
    <property type="entry name" value="CIRCADIAN CLOCK PROTEIN KAIB2"/>
    <property type="match status" value="1"/>
</dbReference>
<dbReference type="GeneID" id="24849812"/>
<reference evidence="2 3" key="1">
    <citation type="submission" date="2014-07" db="EMBL/GenBank/DDBJ databases">
        <title>Methanogenic archaea and the global carbon cycle.</title>
        <authorList>
            <person name="Henriksen J.R."/>
            <person name="Luke J."/>
            <person name="Reinhart S."/>
            <person name="Benedict M.N."/>
            <person name="Youngblut N.D."/>
            <person name="Metcalf M.E."/>
            <person name="Whitaker R.J."/>
            <person name="Metcalf W.W."/>
        </authorList>
    </citation>
    <scope>NUCLEOTIDE SEQUENCE [LARGE SCALE GENOMIC DNA]</scope>
    <source>
        <strain evidence="2 3">SarPi</strain>
    </source>
</reference>
<dbReference type="CDD" id="cd02978">
    <property type="entry name" value="KaiB_like"/>
    <property type="match status" value="1"/>
</dbReference>
<dbReference type="InterPro" id="IPR039022">
    <property type="entry name" value="KaiB-like"/>
</dbReference>
<evidence type="ECO:0000313" key="2">
    <source>
        <dbReference type="EMBL" id="AKB60201.1"/>
    </source>
</evidence>
<gene>
    <name evidence="2" type="ORF">MSMAP_0216</name>
</gene>
<name>A0A0E3LRK9_METMZ</name>
<dbReference type="Pfam" id="PF07689">
    <property type="entry name" value="KaiB"/>
    <property type="match status" value="1"/>
</dbReference>
<dbReference type="EMBL" id="CP009511">
    <property type="protein sequence ID" value="AKB60201.1"/>
    <property type="molecule type" value="Genomic_DNA"/>
</dbReference>
<dbReference type="RefSeq" id="WP_011033041.1">
    <property type="nucleotide sequence ID" value="NZ_CP009511.1"/>
</dbReference>
<dbReference type="SUPFAM" id="SSF52833">
    <property type="entry name" value="Thioredoxin-like"/>
    <property type="match status" value="1"/>
</dbReference>
<dbReference type="PANTHER" id="PTHR41709">
    <property type="entry name" value="KAIB-LIKE PROTEIN 1"/>
    <property type="match status" value="1"/>
</dbReference>
<dbReference type="AlphaFoldDB" id="A0A0E3LRK9"/>
<evidence type="ECO:0000313" key="3">
    <source>
        <dbReference type="Proteomes" id="UP000033116"/>
    </source>
</evidence>
<dbReference type="InterPro" id="IPR036249">
    <property type="entry name" value="Thioredoxin-like_sf"/>
</dbReference>
<protein>
    <submittedName>
        <fullName evidence="2">Circadian oscillation regulator KaiB</fullName>
    </submittedName>
</protein>
<proteinExistence type="predicted"/>
<dbReference type="GO" id="GO:0048511">
    <property type="term" value="P:rhythmic process"/>
    <property type="evidence" value="ECO:0007669"/>
    <property type="project" value="InterPro"/>
</dbReference>